<dbReference type="SUPFAM" id="SSF53098">
    <property type="entry name" value="Ribonuclease H-like"/>
    <property type="match status" value="1"/>
</dbReference>
<dbReference type="AlphaFoldDB" id="A0A4D6HMG0"/>
<dbReference type="Proteomes" id="UP000296822">
    <property type="component" value="Chromosome"/>
</dbReference>
<dbReference type="CDD" id="cd09279">
    <property type="entry name" value="RNase_HI_like"/>
    <property type="match status" value="1"/>
</dbReference>
<organism evidence="3 4">
    <name type="scientific">Natronorubrum bangense</name>
    <dbReference type="NCBI Taxonomy" id="61858"/>
    <lineage>
        <taxon>Archaea</taxon>
        <taxon>Methanobacteriati</taxon>
        <taxon>Methanobacteriota</taxon>
        <taxon>Stenosarchaea group</taxon>
        <taxon>Halobacteria</taxon>
        <taxon>Halobacteriales</taxon>
        <taxon>Natrialbaceae</taxon>
        <taxon>Natronorubrum</taxon>
    </lineage>
</organism>
<dbReference type="InterPro" id="IPR002156">
    <property type="entry name" value="RNaseH_domain"/>
</dbReference>
<dbReference type="InterPro" id="IPR012337">
    <property type="entry name" value="RNaseH-like_sf"/>
</dbReference>
<evidence type="ECO:0000313" key="3">
    <source>
        <dbReference type="EMBL" id="QCC55344.1"/>
    </source>
</evidence>
<dbReference type="GO" id="GO:0004523">
    <property type="term" value="F:RNA-DNA hybrid ribonuclease activity"/>
    <property type="evidence" value="ECO:0007669"/>
    <property type="project" value="InterPro"/>
</dbReference>
<evidence type="ECO:0000256" key="1">
    <source>
        <dbReference type="SAM" id="MobiDB-lite"/>
    </source>
</evidence>
<dbReference type="Pfam" id="PF00075">
    <property type="entry name" value="RNase_H"/>
    <property type="match status" value="1"/>
</dbReference>
<sequence length="160" mass="18273">MGQKAEQDNPKRKTDRTTDLVVVTDGASKNNQNQEDRRGALGYIVEENNECVQEHSELLGQDPEWTSNRAEYQAAIEALNWVLSNYDPTSCSVRLLSDSEFMIKQIEGEYNVNTPGIKPYFREVTALIEEFDQFELEHRSEEPGNRIERADELAGLAFDD</sequence>
<dbReference type="RefSeq" id="WP_006065538.1">
    <property type="nucleotide sequence ID" value="NZ_CP031305.1"/>
</dbReference>
<protein>
    <recommendedName>
        <fullName evidence="2">RNase H type-1 domain-containing protein</fullName>
    </recommendedName>
</protein>
<evidence type="ECO:0000259" key="2">
    <source>
        <dbReference type="PROSITE" id="PS50879"/>
    </source>
</evidence>
<evidence type="ECO:0000313" key="4">
    <source>
        <dbReference type="Proteomes" id="UP000296822"/>
    </source>
</evidence>
<dbReference type="PROSITE" id="PS50879">
    <property type="entry name" value="RNASE_H_1"/>
    <property type="match status" value="1"/>
</dbReference>
<name>A0A4D6HMG0_9EURY</name>
<feature type="domain" description="RNase H type-1" evidence="2">
    <location>
        <begin position="16"/>
        <end position="159"/>
    </location>
</feature>
<dbReference type="GeneID" id="39852231"/>
<proteinExistence type="predicted"/>
<dbReference type="EMBL" id="CP031305">
    <property type="protein sequence ID" value="QCC55344.1"/>
    <property type="molecule type" value="Genomic_DNA"/>
</dbReference>
<dbReference type="KEGG" id="nbg:DV706_13250"/>
<feature type="compositionally biased region" description="Basic and acidic residues" evidence="1">
    <location>
        <begin position="1"/>
        <end position="18"/>
    </location>
</feature>
<accession>A0A4D6HMG0</accession>
<reference evidence="3 4" key="1">
    <citation type="journal article" date="2019" name="Nat. Commun.">
        <title>A new type of DNA phosphorothioation-based antiviral system in archaea.</title>
        <authorList>
            <person name="Xiong L."/>
            <person name="Liu S."/>
            <person name="Chen S."/>
            <person name="Xiao Y."/>
            <person name="Zhu B."/>
            <person name="Gao Y."/>
            <person name="Zhang Y."/>
            <person name="Chen B."/>
            <person name="Luo J."/>
            <person name="Deng Z."/>
            <person name="Chen X."/>
            <person name="Wang L."/>
            <person name="Chen S."/>
        </authorList>
    </citation>
    <scope>NUCLEOTIDE SEQUENCE [LARGE SCALE GENOMIC DNA]</scope>
    <source>
        <strain evidence="3 4">JCM 10635</strain>
    </source>
</reference>
<gene>
    <name evidence="3" type="ORF">DV706_13250</name>
</gene>
<dbReference type="GO" id="GO:0003676">
    <property type="term" value="F:nucleic acid binding"/>
    <property type="evidence" value="ECO:0007669"/>
    <property type="project" value="InterPro"/>
</dbReference>
<dbReference type="InterPro" id="IPR036397">
    <property type="entry name" value="RNaseH_sf"/>
</dbReference>
<feature type="region of interest" description="Disordered" evidence="1">
    <location>
        <begin position="1"/>
        <end position="38"/>
    </location>
</feature>
<dbReference type="Gene3D" id="3.30.420.10">
    <property type="entry name" value="Ribonuclease H-like superfamily/Ribonuclease H"/>
    <property type="match status" value="1"/>
</dbReference>